<protein>
    <submittedName>
        <fullName evidence="1">Uncharacterized protein</fullName>
    </submittedName>
</protein>
<reference evidence="1" key="2">
    <citation type="journal article" date="2022" name="New Phytol.">
        <title>Evolutionary transition to the ectomycorrhizal habit in the genomes of a hyperdiverse lineage of mushroom-forming fungi.</title>
        <authorList>
            <person name="Looney B."/>
            <person name="Miyauchi S."/>
            <person name="Morin E."/>
            <person name="Drula E."/>
            <person name="Courty P.E."/>
            <person name="Kohler A."/>
            <person name="Kuo A."/>
            <person name="LaButti K."/>
            <person name="Pangilinan J."/>
            <person name="Lipzen A."/>
            <person name="Riley R."/>
            <person name="Andreopoulos W."/>
            <person name="He G."/>
            <person name="Johnson J."/>
            <person name="Nolan M."/>
            <person name="Tritt A."/>
            <person name="Barry K.W."/>
            <person name="Grigoriev I.V."/>
            <person name="Nagy L.G."/>
            <person name="Hibbett D."/>
            <person name="Henrissat B."/>
            <person name="Matheny P.B."/>
            <person name="Labbe J."/>
            <person name="Martin F.M."/>
        </authorList>
    </citation>
    <scope>NUCLEOTIDE SEQUENCE</scope>
    <source>
        <strain evidence="1">FP105234-sp</strain>
    </source>
</reference>
<reference evidence="1" key="1">
    <citation type="submission" date="2021-02" db="EMBL/GenBank/DDBJ databases">
        <authorList>
            <consortium name="DOE Joint Genome Institute"/>
            <person name="Ahrendt S."/>
            <person name="Looney B.P."/>
            <person name="Miyauchi S."/>
            <person name="Morin E."/>
            <person name="Drula E."/>
            <person name="Courty P.E."/>
            <person name="Chicoki N."/>
            <person name="Fauchery L."/>
            <person name="Kohler A."/>
            <person name="Kuo A."/>
            <person name="Labutti K."/>
            <person name="Pangilinan J."/>
            <person name="Lipzen A."/>
            <person name="Riley R."/>
            <person name="Andreopoulos W."/>
            <person name="He G."/>
            <person name="Johnson J."/>
            <person name="Barry K.W."/>
            <person name="Grigoriev I.V."/>
            <person name="Nagy L."/>
            <person name="Hibbett D."/>
            <person name="Henrissat B."/>
            <person name="Matheny P.B."/>
            <person name="Labbe J."/>
            <person name="Martin F."/>
        </authorList>
    </citation>
    <scope>NUCLEOTIDE SEQUENCE</scope>
    <source>
        <strain evidence="1">FP105234-sp</strain>
    </source>
</reference>
<proteinExistence type="predicted"/>
<dbReference type="EMBL" id="MU276048">
    <property type="protein sequence ID" value="KAI0042765.1"/>
    <property type="molecule type" value="Genomic_DNA"/>
</dbReference>
<organism evidence="1 2">
    <name type="scientific">Auriscalpium vulgare</name>
    <dbReference type="NCBI Taxonomy" id="40419"/>
    <lineage>
        <taxon>Eukaryota</taxon>
        <taxon>Fungi</taxon>
        <taxon>Dikarya</taxon>
        <taxon>Basidiomycota</taxon>
        <taxon>Agaricomycotina</taxon>
        <taxon>Agaricomycetes</taxon>
        <taxon>Russulales</taxon>
        <taxon>Auriscalpiaceae</taxon>
        <taxon>Auriscalpium</taxon>
    </lineage>
</organism>
<dbReference type="Proteomes" id="UP000814033">
    <property type="component" value="Unassembled WGS sequence"/>
</dbReference>
<name>A0ACB8RGP7_9AGAM</name>
<evidence type="ECO:0000313" key="1">
    <source>
        <dbReference type="EMBL" id="KAI0042765.1"/>
    </source>
</evidence>
<comment type="caution">
    <text evidence="1">The sequence shown here is derived from an EMBL/GenBank/DDBJ whole genome shotgun (WGS) entry which is preliminary data.</text>
</comment>
<keyword evidence="2" id="KW-1185">Reference proteome</keyword>
<gene>
    <name evidence="1" type="ORF">FA95DRAFT_532448</name>
</gene>
<accession>A0ACB8RGP7</accession>
<sequence length="156" mass="17349">MSSSTCLRRQAGATQAQRSAARPGHVHVHDPGTCSPPRSLALRTNTGQTRPTPSQVSIRPAQHDHDHDTSTSTHRTRRDGTNSLILLWYEMIPNPNETRNPKLNNNVQHPNRICTASKVKRKKIGSRQQGAQRGVIGWTDGLHGDTVYNDMYGEIQ</sequence>
<evidence type="ECO:0000313" key="2">
    <source>
        <dbReference type="Proteomes" id="UP000814033"/>
    </source>
</evidence>